<dbReference type="InterPro" id="IPR002504">
    <property type="entry name" value="NADK"/>
</dbReference>
<protein>
    <recommendedName>
        <fullName evidence="2">NAD(+) kinase</fullName>
        <ecNumber evidence="2">2.7.1.23</ecNumber>
    </recommendedName>
</protein>
<dbReference type="AlphaFoldDB" id="A0A139WFG2"/>
<gene>
    <name evidence="7" type="primary">AUGUSTUS-3.0.2_34764</name>
    <name evidence="7" type="ORF">TcasGA2_TC034764</name>
</gene>
<reference evidence="7 8" key="2">
    <citation type="journal article" date="2010" name="Nucleic Acids Res.">
        <title>BeetleBase in 2010: revisions to provide comprehensive genomic information for Tribolium castaneum.</title>
        <authorList>
            <person name="Kim H.S."/>
            <person name="Murphy T."/>
            <person name="Xia J."/>
            <person name="Caragea D."/>
            <person name="Park Y."/>
            <person name="Beeman R.W."/>
            <person name="Lorenzen M.D."/>
            <person name="Butcher S."/>
            <person name="Manak J.R."/>
            <person name="Brown S.J."/>
        </authorList>
    </citation>
    <scope>GENOME REANNOTATION</scope>
    <source>
        <strain evidence="7 8">Georgia GA2</strain>
    </source>
</reference>
<evidence type="ECO:0000256" key="6">
    <source>
        <dbReference type="ARBA" id="ARBA00023027"/>
    </source>
</evidence>
<dbReference type="Pfam" id="PF01513">
    <property type="entry name" value="NAD_kinase"/>
    <property type="match status" value="1"/>
</dbReference>
<dbReference type="GO" id="GO:0019674">
    <property type="term" value="P:NAD+ metabolic process"/>
    <property type="evidence" value="ECO:0000318"/>
    <property type="project" value="GO_Central"/>
</dbReference>
<dbReference type="Gene3D" id="2.60.200.30">
    <property type="entry name" value="Probable inorganic polyphosphate/atp-NAD kinase, domain 2"/>
    <property type="match status" value="1"/>
</dbReference>
<keyword evidence="5" id="KW-0521">NADP</keyword>
<dbReference type="FunCoup" id="A0A139WFG2">
    <property type="interactions" value="1474"/>
</dbReference>
<dbReference type="GO" id="GO:0006741">
    <property type="term" value="P:NADP+ biosynthetic process"/>
    <property type="evidence" value="ECO:0007669"/>
    <property type="project" value="InterPro"/>
</dbReference>
<evidence type="ECO:0000313" key="7">
    <source>
        <dbReference type="EMBL" id="KYB26619.1"/>
    </source>
</evidence>
<dbReference type="PANTHER" id="PTHR13158:SF5">
    <property type="entry name" value="NAD KINASE 2, MITOCHONDRIAL"/>
    <property type="match status" value="1"/>
</dbReference>
<reference evidence="7 8" key="1">
    <citation type="journal article" date="2008" name="Nature">
        <title>The genome of the model beetle and pest Tribolium castaneum.</title>
        <authorList>
            <consortium name="Tribolium Genome Sequencing Consortium"/>
            <person name="Richards S."/>
            <person name="Gibbs R.A."/>
            <person name="Weinstock G.M."/>
            <person name="Brown S.J."/>
            <person name="Denell R."/>
            <person name="Beeman R.W."/>
            <person name="Gibbs R."/>
            <person name="Beeman R.W."/>
            <person name="Brown S.J."/>
            <person name="Bucher G."/>
            <person name="Friedrich M."/>
            <person name="Grimmelikhuijzen C.J."/>
            <person name="Klingler M."/>
            <person name="Lorenzen M."/>
            <person name="Richards S."/>
            <person name="Roth S."/>
            <person name="Schroder R."/>
            <person name="Tautz D."/>
            <person name="Zdobnov E.M."/>
            <person name="Muzny D."/>
            <person name="Gibbs R.A."/>
            <person name="Weinstock G.M."/>
            <person name="Attaway T."/>
            <person name="Bell S."/>
            <person name="Buhay C.J."/>
            <person name="Chandrabose M.N."/>
            <person name="Chavez D."/>
            <person name="Clerk-Blankenburg K.P."/>
            <person name="Cree A."/>
            <person name="Dao M."/>
            <person name="Davis C."/>
            <person name="Chacko J."/>
            <person name="Dinh H."/>
            <person name="Dugan-Rocha S."/>
            <person name="Fowler G."/>
            <person name="Garner T.T."/>
            <person name="Garnes J."/>
            <person name="Gnirke A."/>
            <person name="Hawes A."/>
            <person name="Hernandez J."/>
            <person name="Hines S."/>
            <person name="Holder M."/>
            <person name="Hume J."/>
            <person name="Jhangiani S.N."/>
            <person name="Joshi V."/>
            <person name="Khan Z.M."/>
            <person name="Jackson L."/>
            <person name="Kovar C."/>
            <person name="Kowis A."/>
            <person name="Lee S."/>
            <person name="Lewis L.R."/>
            <person name="Margolis J."/>
            <person name="Morgan M."/>
            <person name="Nazareth L.V."/>
            <person name="Nguyen N."/>
            <person name="Okwuonu G."/>
            <person name="Parker D."/>
            <person name="Richards S."/>
            <person name="Ruiz S.J."/>
            <person name="Santibanez J."/>
            <person name="Savard J."/>
            <person name="Scherer S.E."/>
            <person name="Schneider B."/>
            <person name="Sodergren E."/>
            <person name="Tautz D."/>
            <person name="Vattahil S."/>
            <person name="Villasana D."/>
            <person name="White C.S."/>
            <person name="Wright R."/>
            <person name="Park Y."/>
            <person name="Beeman R.W."/>
            <person name="Lord J."/>
            <person name="Oppert B."/>
            <person name="Lorenzen M."/>
            <person name="Brown S."/>
            <person name="Wang L."/>
            <person name="Savard J."/>
            <person name="Tautz D."/>
            <person name="Richards S."/>
            <person name="Weinstock G."/>
            <person name="Gibbs R.A."/>
            <person name="Liu Y."/>
            <person name="Worley K."/>
            <person name="Weinstock G."/>
            <person name="Elsik C.G."/>
            <person name="Reese J.T."/>
            <person name="Elhaik E."/>
            <person name="Landan G."/>
            <person name="Graur D."/>
            <person name="Arensburger P."/>
            <person name="Atkinson P."/>
            <person name="Beeman R.W."/>
            <person name="Beidler J."/>
            <person name="Brown S.J."/>
            <person name="Demuth J.P."/>
            <person name="Drury D.W."/>
            <person name="Du Y.Z."/>
            <person name="Fujiwara H."/>
            <person name="Lorenzen M."/>
            <person name="Maselli V."/>
            <person name="Osanai M."/>
            <person name="Park Y."/>
            <person name="Robertson H.M."/>
            <person name="Tu Z."/>
            <person name="Wang J.J."/>
            <person name="Wang S."/>
            <person name="Richards S."/>
            <person name="Song H."/>
            <person name="Zhang L."/>
            <person name="Sodergren E."/>
            <person name="Werner D."/>
            <person name="Stanke M."/>
            <person name="Morgenstern B."/>
            <person name="Solovyev V."/>
            <person name="Kosarev P."/>
            <person name="Brown G."/>
            <person name="Chen H.C."/>
            <person name="Ermolaeva O."/>
            <person name="Hlavina W."/>
            <person name="Kapustin Y."/>
            <person name="Kiryutin B."/>
            <person name="Kitts P."/>
            <person name="Maglott D."/>
            <person name="Pruitt K."/>
            <person name="Sapojnikov V."/>
            <person name="Souvorov A."/>
            <person name="Mackey A.J."/>
            <person name="Waterhouse R.M."/>
            <person name="Wyder S."/>
            <person name="Zdobnov E.M."/>
            <person name="Zdobnov E.M."/>
            <person name="Wyder S."/>
            <person name="Kriventseva E.V."/>
            <person name="Kadowaki T."/>
            <person name="Bork P."/>
            <person name="Aranda M."/>
            <person name="Bao R."/>
            <person name="Beermann A."/>
            <person name="Berns N."/>
            <person name="Bolognesi R."/>
            <person name="Bonneton F."/>
            <person name="Bopp D."/>
            <person name="Brown S.J."/>
            <person name="Bucher G."/>
            <person name="Butts T."/>
            <person name="Chaumot A."/>
            <person name="Denell R.E."/>
            <person name="Ferrier D.E."/>
            <person name="Friedrich M."/>
            <person name="Gordon C.M."/>
            <person name="Jindra M."/>
            <person name="Klingler M."/>
            <person name="Lan Q."/>
            <person name="Lattorff H.M."/>
            <person name="Laudet V."/>
            <person name="von Levetsow C."/>
            <person name="Liu Z."/>
            <person name="Lutz R."/>
            <person name="Lynch J.A."/>
            <person name="da Fonseca R.N."/>
            <person name="Posnien N."/>
            <person name="Reuter R."/>
            <person name="Roth S."/>
            <person name="Savard J."/>
            <person name="Schinko J.B."/>
            <person name="Schmitt C."/>
            <person name="Schoppmeier M."/>
            <person name="Schroder R."/>
            <person name="Shippy T.D."/>
            <person name="Simonnet F."/>
            <person name="Marques-Souza H."/>
            <person name="Tautz D."/>
            <person name="Tomoyasu Y."/>
            <person name="Trauner J."/>
            <person name="Van der Zee M."/>
            <person name="Vervoort M."/>
            <person name="Wittkopp N."/>
            <person name="Wimmer E.A."/>
            <person name="Yang X."/>
            <person name="Jones A.K."/>
            <person name="Sattelle D.B."/>
            <person name="Ebert P.R."/>
            <person name="Nelson D."/>
            <person name="Scott J.G."/>
            <person name="Beeman R.W."/>
            <person name="Muthukrishnan S."/>
            <person name="Kramer K.J."/>
            <person name="Arakane Y."/>
            <person name="Beeman R.W."/>
            <person name="Zhu Q."/>
            <person name="Hogenkamp D."/>
            <person name="Dixit R."/>
            <person name="Oppert B."/>
            <person name="Jiang H."/>
            <person name="Zou Z."/>
            <person name="Marshall J."/>
            <person name="Elpidina E."/>
            <person name="Vinokurov K."/>
            <person name="Oppert C."/>
            <person name="Zou Z."/>
            <person name="Evans J."/>
            <person name="Lu Z."/>
            <person name="Zhao P."/>
            <person name="Sumathipala N."/>
            <person name="Altincicek B."/>
            <person name="Vilcinskas A."/>
            <person name="Williams M."/>
            <person name="Hultmark D."/>
            <person name="Hetru C."/>
            <person name="Jiang H."/>
            <person name="Grimmelikhuijzen C.J."/>
            <person name="Hauser F."/>
            <person name="Cazzamali G."/>
            <person name="Williamson M."/>
            <person name="Park Y."/>
            <person name="Li B."/>
            <person name="Tanaka Y."/>
            <person name="Predel R."/>
            <person name="Neupert S."/>
            <person name="Schachtner J."/>
            <person name="Verleyen P."/>
            <person name="Raible F."/>
            <person name="Bork P."/>
            <person name="Friedrich M."/>
            <person name="Walden K.K."/>
            <person name="Robertson H.M."/>
            <person name="Angeli S."/>
            <person name="Foret S."/>
            <person name="Bucher G."/>
            <person name="Schuetz S."/>
            <person name="Maleszka R."/>
            <person name="Wimmer E.A."/>
            <person name="Beeman R.W."/>
            <person name="Lorenzen M."/>
            <person name="Tomoyasu Y."/>
            <person name="Miller S.C."/>
            <person name="Grossmann D."/>
            <person name="Bucher G."/>
        </authorList>
    </citation>
    <scope>NUCLEOTIDE SEQUENCE [LARGE SCALE GENOMIC DNA]</scope>
    <source>
        <strain evidence="7 8">Georgia GA2</strain>
    </source>
</reference>
<organism evidence="7 8">
    <name type="scientific">Tribolium castaneum</name>
    <name type="common">Red flour beetle</name>
    <dbReference type="NCBI Taxonomy" id="7070"/>
    <lineage>
        <taxon>Eukaryota</taxon>
        <taxon>Metazoa</taxon>
        <taxon>Ecdysozoa</taxon>
        <taxon>Arthropoda</taxon>
        <taxon>Hexapoda</taxon>
        <taxon>Insecta</taxon>
        <taxon>Pterygota</taxon>
        <taxon>Neoptera</taxon>
        <taxon>Endopterygota</taxon>
        <taxon>Coleoptera</taxon>
        <taxon>Polyphaga</taxon>
        <taxon>Cucujiformia</taxon>
        <taxon>Tenebrionidae</taxon>
        <taxon>Tenebrionidae incertae sedis</taxon>
        <taxon>Tribolium</taxon>
    </lineage>
</organism>
<comment type="similarity">
    <text evidence="1">Belongs to the NAD kinase family.</text>
</comment>
<keyword evidence="4 7" id="KW-0418">Kinase</keyword>
<dbReference type="Gene3D" id="3.40.50.10330">
    <property type="entry name" value="Probable inorganic polyphosphate/atp-NAD kinase, domain 1"/>
    <property type="match status" value="1"/>
</dbReference>
<evidence type="ECO:0000256" key="1">
    <source>
        <dbReference type="ARBA" id="ARBA00010995"/>
    </source>
</evidence>
<evidence type="ECO:0000313" key="8">
    <source>
        <dbReference type="Proteomes" id="UP000007266"/>
    </source>
</evidence>
<dbReference type="eggNOG" id="KOG4180">
    <property type="taxonomic scope" value="Eukaryota"/>
</dbReference>
<dbReference type="Proteomes" id="UP000007266">
    <property type="component" value="Linkage group 7"/>
</dbReference>
<dbReference type="OMA" id="WHFNINK"/>
<dbReference type="PANTHER" id="PTHR13158">
    <property type="match status" value="1"/>
</dbReference>
<dbReference type="SUPFAM" id="SSF111331">
    <property type="entry name" value="NAD kinase/diacylglycerol kinase-like"/>
    <property type="match status" value="1"/>
</dbReference>
<dbReference type="EMBL" id="KQ971352">
    <property type="protein sequence ID" value="KYB26619.1"/>
    <property type="molecule type" value="Genomic_DNA"/>
</dbReference>
<dbReference type="InterPro" id="IPR017437">
    <property type="entry name" value="ATP-NAD_kinase_PpnK-typ_C"/>
</dbReference>
<dbReference type="InParanoid" id="A0A139WFG2"/>
<sequence>MFKPRTSFKDIILGLKNVATTSEGQLKNSIKIDKVLVLSKLSRYEFEKKQSKFSNDDDLEQELRSRGTDFEWLIHCHMLHKKFETNVVNTFRRMGIDVQVANRFNYTQDKVDWADVIVPTGGDGTFLLASSRIRDNTKPVIGFNSDPNRSEGHLCLPKKYSANIQSAIEKLQNGDFDWLLRSRIRVKLISQKGDIVPKCLHEIEDNFGKIHGKILPVLALNEVFVGESISSRVSHLQLRLNGSVEQTSIKCSGVCVCTGTGSTSWHLSINRLPAQSVSELLKLVEVDSREEREVLAAKIADEYNRNLIFRPDDSRMSYTIRDLISAGVWPHPKGIKSRDFITKLEIKSNCYKASLVIDGGVSFDFNDGTIAFLEIRPEDSLRTVVLRP</sequence>
<proteinExistence type="inferred from homology"/>
<keyword evidence="6" id="KW-0520">NAD</keyword>
<dbReference type="InterPro" id="IPR016064">
    <property type="entry name" value="NAD/diacylglycerol_kinase_sf"/>
</dbReference>
<dbReference type="KEGG" id="tca:663156"/>
<accession>A0A139WFG2</accession>
<dbReference type="EC" id="2.7.1.23" evidence="2"/>
<dbReference type="OrthoDB" id="185618at2759"/>
<dbReference type="InterPro" id="IPR017438">
    <property type="entry name" value="ATP-NAD_kinase_N"/>
</dbReference>
<evidence type="ECO:0000256" key="3">
    <source>
        <dbReference type="ARBA" id="ARBA00022679"/>
    </source>
</evidence>
<dbReference type="STRING" id="7070.A0A139WFG2"/>
<evidence type="ECO:0000256" key="4">
    <source>
        <dbReference type="ARBA" id="ARBA00022777"/>
    </source>
</evidence>
<keyword evidence="8" id="KW-1185">Reference proteome</keyword>
<evidence type="ECO:0000256" key="2">
    <source>
        <dbReference type="ARBA" id="ARBA00012120"/>
    </source>
</evidence>
<dbReference type="GO" id="GO:0003951">
    <property type="term" value="F:NAD+ kinase activity"/>
    <property type="evidence" value="ECO:0000318"/>
    <property type="project" value="GO_Central"/>
</dbReference>
<keyword evidence="3" id="KW-0808">Transferase</keyword>
<dbReference type="GO" id="GO:0005739">
    <property type="term" value="C:mitochondrion"/>
    <property type="evidence" value="ECO:0000318"/>
    <property type="project" value="GO_Central"/>
</dbReference>
<evidence type="ECO:0000256" key="5">
    <source>
        <dbReference type="ARBA" id="ARBA00022857"/>
    </source>
</evidence>
<name>A0A139WFG2_TRICA</name>